<sequence length="75" mass="8488">MNLELYELFLENEDSLEAPPDDSDWWALAVKKLKPLDSGPTLVLTEEKPKYVLEVQEFYILAFATAEGETVALAQ</sequence>
<accession>A0ABD3A3R8</accession>
<proteinExistence type="predicted"/>
<organism evidence="1 2">
    <name type="scientific">Cinchona calisaya</name>
    <dbReference type="NCBI Taxonomy" id="153742"/>
    <lineage>
        <taxon>Eukaryota</taxon>
        <taxon>Viridiplantae</taxon>
        <taxon>Streptophyta</taxon>
        <taxon>Embryophyta</taxon>
        <taxon>Tracheophyta</taxon>
        <taxon>Spermatophyta</taxon>
        <taxon>Magnoliopsida</taxon>
        <taxon>eudicotyledons</taxon>
        <taxon>Gunneridae</taxon>
        <taxon>Pentapetalae</taxon>
        <taxon>asterids</taxon>
        <taxon>lamiids</taxon>
        <taxon>Gentianales</taxon>
        <taxon>Rubiaceae</taxon>
        <taxon>Cinchonoideae</taxon>
        <taxon>Cinchoneae</taxon>
        <taxon>Cinchona</taxon>
    </lineage>
</organism>
<gene>
    <name evidence="1" type="ORF">ACH5RR_011037</name>
</gene>
<evidence type="ECO:0000313" key="2">
    <source>
        <dbReference type="Proteomes" id="UP001630127"/>
    </source>
</evidence>
<evidence type="ECO:0000313" key="1">
    <source>
        <dbReference type="EMBL" id="KAL3526381.1"/>
    </source>
</evidence>
<protein>
    <submittedName>
        <fullName evidence="1">Uncharacterized protein</fullName>
    </submittedName>
</protein>
<dbReference type="EMBL" id="JBJUIK010000005">
    <property type="protein sequence ID" value="KAL3526381.1"/>
    <property type="molecule type" value="Genomic_DNA"/>
</dbReference>
<comment type="caution">
    <text evidence="1">The sequence shown here is derived from an EMBL/GenBank/DDBJ whole genome shotgun (WGS) entry which is preliminary data.</text>
</comment>
<keyword evidence="2" id="KW-1185">Reference proteome</keyword>
<dbReference type="Proteomes" id="UP001630127">
    <property type="component" value="Unassembled WGS sequence"/>
</dbReference>
<name>A0ABD3A3R8_9GENT</name>
<reference evidence="1 2" key="1">
    <citation type="submission" date="2024-11" db="EMBL/GenBank/DDBJ databases">
        <title>A near-complete genome assembly of Cinchona calisaya.</title>
        <authorList>
            <person name="Lian D.C."/>
            <person name="Zhao X.W."/>
            <person name="Wei L."/>
        </authorList>
    </citation>
    <scope>NUCLEOTIDE SEQUENCE [LARGE SCALE GENOMIC DNA]</scope>
    <source>
        <tissue evidence="1">Nenye</tissue>
    </source>
</reference>
<dbReference type="AlphaFoldDB" id="A0ABD3A3R8"/>